<proteinExistence type="predicted"/>
<evidence type="ECO:0000313" key="2">
    <source>
        <dbReference type="Proteomes" id="UP000663860"/>
    </source>
</evidence>
<dbReference type="Proteomes" id="UP000663860">
    <property type="component" value="Unassembled WGS sequence"/>
</dbReference>
<organism evidence="1 2">
    <name type="scientific">Adineta steineri</name>
    <dbReference type="NCBI Taxonomy" id="433720"/>
    <lineage>
        <taxon>Eukaryota</taxon>
        <taxon>Metazoa</taxon>
        <taxon>Spiralia</taxon>
        <taxon>Gnathifera</taxon>
        <taxon>Rotifera</taxon>
        <taxon>Eurotatoria</taxon>
        <taxon>Bdelloidea</taxon>
        <taxon>Adinetida</taxon>
        <taxon>Adinetidae</taxon>
        <taxon>Adineta</taxon>
    </lineage>
</organism>
<dbReference type="EMBL" id="CAJNOE010002581">
    <property type="protein sequence ID" value="CAF1487043.1"/>
    <property type="molecule type" value="Genomic_DNA"/>
</dbReference>
<reference evidence="1" key="1">
    <citation type="submission" date="2021-02" db="EMBL/GenBank/DDBJ databases">
        <authorList>
            <person name="Nowell W R."/>
        </authorList>
    </citation>
    <scope>NUCLEOTIDE SEQUENCE</scope>
</reference>
<dbReference type="AlphaFoldDB" id="A0A815S4L1"/>
<name>A0A815S4L1_9BILA</name>
<protein>
    <submittedName>
        <fullName evidence="1">Uncharacterized protein</fullName>
    </submittedName>
</protein>
<evidence type="ECO:0000313" key="1">
    <source>
        <dbReference type="EMBL" id="CAF1487043.1"/>
    </source>
</evidence>
<gene>
    <name evidence="1" type="ORF">IZO911_LOCUS44289</name>
</gene>
<sequence>MATSGEDEYFAQRVLRLTDIPKEPMDFLMPISGYEKMPIVSLEEAVEPLVSILPTVKSYARAAKKKM</sequence>
<accession>A0A815S4L1</accession>
<comment type="caution">
    <text evidence="1">The sequence shown here is derived from an EMBL/GenBank/DDBJ whole genome shotgun (WGS) entry which is preliminary data.</text>
</comment>